<dbReference type="Pfam" id="PF00752">
    <property type="entry name" value="XPG_N"/>
    <property type="match status" value="1"/>
</dbReference>
<comment type="caution">
    <text evidence="2">The sequence shown here is derived from an EMBL/GenBank/DDBJ whole genome shotgun (WGS) entry which is preliminary data.</text>
</comment>
<reference evidence="2" key="1">
    <citation type="submission" date="2022-08" db="EMBL/GenBank/DDBJ databases">
        <title>A Global Phylogenomic Analysis of the Shiitake Genus Lentinula.</title>
        <authorList>
            <consortium name="DOE Joint Genome Institute"/>
            <person name="Sierra-Patev S."/>
            <person name="Min B."/>
            <person name="Naranjo-Ortiz M."/>
            <person name="Looney B."/>
            <person name="Konkel Z."/>
            <person name="Slot J.C."/>
            <person name="Sakamoto Y."/>
            <person name="Steenwyk J.L."/>
            <person name="Rokas A."/>
            <person name="Carro J."/>
            <person name="Camarero S."/>
            <person name="Ferreira P."/>
            <person name="Molpeceres G."/>
            <person name="Ruiz-Duenas F.J."/>
            <person name="Serrano A."/>
            <person name="Henrissat B."/>
            <person name="Drula E."/>
            <person name="Hughes K.W."/>
            <person name="Mata J.L."/>
            <person name="Ishikawa N.K."/>
            <person name="Vargas-Isla R."/>
            <person name="Ushijima S."/>
            <person name="Smith C.A."/>
            <person name="Ahrendt S."/>
            <person name="Andreopoulos W."/>
            <person name="He G."/>
            <person name="Labutti K."/>
            <person name="Lipzen A."/>
            <person name="Ng V."/>
            <person name="Riley R."/>
            <person name="Sandor L."/>
            <person name="Barry K."/>
            <person name="Martinez A.T."/>
            <person name="Xiao Y."/>
            <person name="Gibbons J.G."/>
            <person name="Terashima K."/>
            <person name="Grigoriev I.V."/>
            <person name="Hibbett D.S."/>
        </authorList>
    </citation>
    <scope>NUCLEOTIDE SEQUENCE</scope>
    <source>
        <strain evidence="2">RHP3577 ss4</strain>
    </source>
</reference>
<dbReference type="InterPro" id="IPR006085">
    <property type="entry name" value="XPG_DNA_repair_N"/>
</dbReference>
<dbReference type="InterPro" id="IPR006084">
    <property type="entry name" value="XPG/Rad2"/>
</dbReference>
<dbReference type="Proteomes" id="UP001150217">
    <property type="component" value="Unassembled WGS sequence"/>
</dbReference>
<protein>
    <submittedName>
        <fullName evidence="2">PIN domain-like protein</fullName>
    </submittedName>
</protein>
<keyword evidence="3" id="KW-1185">Reference proteome</keyword>
<dbReference type="SMART" id="SM00484">
    <property type="entry name" value="XPGI"/>
    <property type="match status" value="1"/>
</dbReference>
<evidence type="ECO:0000259" key="1">
    <source>
        <dbReference type="SMART" id="SM00484"/>
    </source>
</evidence>
<gene>
    <name evidence="2" type="ORF">C8R41DRAFT_912942</name>
</gene>
<dbReference type="SUPFAM" id="SSF88723">
    <property type="entry name" value="PIN domain-like"/>
    <property type="match status" value="1"/>
</dbReference>
<sequence>MGVKGLWPLIHPAASRLKLKDLNLENGFMRNHHKSRTLNIGADASLLLDTFHAANRGASQHSLHLSDTTLTQLQYFLCQLSEAGVNCVFFFDGPERSTIKRGRHVINREPDYHKHAKALIECFGYYSHAARGDAEAELAHLNNQGIIDAMLTKDSDVFPFGAQHVLVPELDTEPKHSQRSGDFIVDVYDADTIQNDLQLSRAGFVLIALLLQNDFDSGVLGIGPRTALGLAQCGFGDRFLAVYNQFLATLSELSDSDIFQNLIQDIAHEIEFNTHLKLGSCSPTRAQIFRDSNFPSSRSLTTLKAFLIPTVHVSPCQVHASGLHFAARYPED</sequence>
<dbReference type="InterPro" id="IPR006086">
    <property type="entry name" value="XPG-I_dom"/>
</dbReference>
<dbReference type="Pfam" id="PF00867">
    <property type="entry name" value="XPG_I"/>
    <property type="match status" value="1"/>
</dbReference>
<dbReference type="Gene3D" id="3.40.50.1010">
    <property type="entry name" value="5'-nuclease"/>
    <property type="match status" value="2"/>
</dbReference>
<accession>A0ABQ8VZB1</accession>
<dbReference type="PANTHER" id="PTHR11081">
    <property type="entry name" value="FLAP ENDONUCLEASE FAMILY MEMBER"/>
    <property type="match status" value="1"/>
</dbReference>
<organism evidence="2 3">
    <name type="scientific">Lentinula lateritia</name>
    <dbReference type="NCBI Taxonomy" id="40482"/>
    <lineage>
        <taxon>Eukaryota</taxon>
        <taxon>Fungi</taxon>
        <taxon>Dikarya</taxon>
        <taxon>Basidiomycota</taxon>
        <taxon>Agaricomycotina</taxon>
        <taxon>Agaricomycetes</taxon>
        <taxon>Agaricomycetidae</taxon>
        <taxon>Agaricales</taxon>
        <taxon>Marasmiineae</taxon>
        <taxon>Omphalotaceae</taxon>
        <taxon>Lentinula</taxon>
    </lineage>
</organism>
<dbReference type="EMBL" id="JANVFT010000001">
    <property type="protein sequence ID" value="KAJ4501669.1"/>
    <property type="molecule type" value="Genomic_DNA"/>
</dbReference>
<evidence type="ECO:0000313" key="3">
    <source>
        <dbReference type="Proteomes" id="UP001150217"/>
    </source>
</evidence>
<dbReference type="InterPro" id="IPR029060">
    <property type="entry name" value="PIN-like_dom_sf"/>
</dbReference>
<name>A0ABQ8VZB1_9AGAR</name>
<dbReference type="CDD" id="cd09870">
    <property type="entry name" value="PIN_YEN1"/>
    <property type="match status" value="1"/>
</dbReference>
<feature type="domain" description="XPG-I" evidence="1">
    <location>
        <begin position="121"/>
        <end position="199"/>
    </location>
</feature>
<evidence type="ECO:0000313" key="2">
    <source>
        <dbReference type="EMBL" id="KAJ4501669.1"/>
    </source>
</evidence>
<dbReference type="PANTHER" id="PTHR11081:SF75">
    <property type="entry name" value="ENDONUCLEASE, PUTATIVE (AFU_ORTHOLOGUE AFUA_3G13260)-RELATED"/>
    <property type="match status" value="1"/>
</dbReference>
<proteinExistence type="predicted"/>